<dbReference type="InterPro" id="IPR000477">
    <property type="entry name" value="RT_dom"/>
</dbReference>
<protein>
    <submittedName>
        <fullName evidence="6">Uncharacterized protein</fullName>
    </submittedName>
</protein>
<proteinExistence type="predicted"/>
<dbReference type="InterPro" id="IPR005135">
    <property type="entry name" value="Endo/exonuclease/phosphatase"/>
</dbReference>
<dbReference type="CDD" id="cd01650">
    <property type="entry name" value="RT_nLTR_like"/>
    <property type="match status" value="1"/>
</dbReference>
<name>A0ABY6JZP8_9ARAC</name>
<feature type="compositionally biased region" description="Basic and acidic residues" evidence="1">
    <location>
        <begin position="976"/>
        <end position="992"/>
    </location>
</feature>
<dbReference type="Proteomes" id="UP001235939">
    <property type="component" value="Chromosome 01"/>
</dbReference>
<organism evidence="6 7">
    <name type="scientific">Cordylochernes scorpioides</name>
    <dbReference type="NCBI Taxonomy" id="51811"/>
    <lineage>
        <taxon>Eukaryota</taxon>
        <taxon>Metazoa</taxon>
        <taxon>Ecdysozoa</taxon>
        <taxon>Arthropoda</taxon>
        <taxon>Chelicerata</taxon>
        <taxon>Arachnida</taxon>
        <taxon>Pseudoscorpiones</taxon>
        <taxon>Cheliferoidea</taxon>
        <taxon>Chernetidae</taxon>
        <taxon>Cordylochernes</taxon>
    </lineage>
</organism>
<dbReference type="Gene3D" id="3.30.420.10">
    <property type="entry name" value="Ribonuclease H-like superfamily/Ribonuclease H"/>
    <property type="match status" value="1"/>
</dbReference>
<evidence type="ECO:0000313" key="6">
    <source>
        <dbReference type="EMBL" id="UYV62157.1"/>
    </source>
</evidence>
<feature type="domain" description="Reverse transcriptase" evidence="2">
    <location>
        <begin position="742"/>
        <end position="856"/>
    </location>
</feature>
<dbReference type="PANTHER" id="PTHR19446">
    <property type="entry name" value="REVERSE TRANSCRIPTASES"/>
    <property type="match status" value="1"/>
</dbReference>
<dbReference type="EMBL" id="CP092863">
    <property type="protein sequence ID" value="UYV62157.1"/>
    <property type="molecule type" value="Genomic_DNA"/>
</dbReference>
<dbReference type="SUPFAM" id="SSF56219">
    <property type="entry name" value="DNase I-like"/>
    <property type="match status" value="1"/>
</dbReference>
<dbReference type="Pfam" id="PF01498">
    <property type="entry name" value="HTH_Tnp_Tc3_2"/>
    <property type="match status" value="1"/>
</dbReference>
<accession>A0ABY6JZP8</accession>
<evidence type="ECO:0000259" key="3">
    <source>
        <dbReference type="Pfam" id="PF01498"/>
    </source>
</evidence>
<feature type="region of interest" description="Disordered" evidence="1">
    <location>
        <begin position="863"/>
        <end position="885"/>
    </location>
</feature>
<dbReference type="Pfam" id="PF14529">
    <property type="entry name" value="Exo_endo_phos_2"/>
    <property type="match status" value="1"/>
</dbReference>
<dbReference type="InterPro" id="IPR043502">
    <property type="entry name" value="DNA/RNA_pol_sf"/>
</dbReference>
<evidence type="ECO:0000259" key="4">
    <source>
        <dbReference type="Pfam" id="PF13358"/>
    </source>
</evidence>
<feature type="domain" description="Transposase Tc1-like" evidence="3">
    <location>
        <begin position="1275"/>
        <end position="1312"/>
    </location>
</feature>
<evidence type="ECO:0000259" key="5">
    <source>
        <dbReference type="Pfam" id="PF14529"/>
    </source>
</evidence>
<feature type="region of interest" description="Disordered" evidence="1">
    <location>
        <begin position="1176"/>
        <end position="1205"/>
    </location>
</feature>
<feature type="domain" description="Endonuclease/exonuclease/phosphatase" evidence="5">
    <location>
        <begin position="353"/>
        <end position="466"/>
    </location>
</feature>
<evidence type="ECO:0000313" key="7">
    <source>
        <dbReference type="Proteomes" id="UP001235939"/>
    </source>
</evidence>
<feature type="domain" description="Tc1-like transposase DDE" evidence="4">
    <location>
        <begin position="1322"/>
        <end position="1471"/>
    </location>
</feature>
<dbReference type="InterPro" id="IPR036397">
    <property type="entry name" value="RNaseH_sf"/>
</dbReference>
<evidence type="ECO:0000259" key="2">
    <source>
        <dbReference type="Pfam" id="PF00078"/>
    </source>
</evidence>
<evidence type="ECO:0000256" key="1">
    <source>
        <dbReference type="SAM" id="MobiDB-lite"/>
    </source>
</evidence>
<dbReference type="InterPro" id="IPR038717">
    <property type="entry name" value="Tc1-like_DDE_dom"/>
</dbReference>
<dbReference type="SUPFAM" id="SSF56672">
    <property type="entry name" value="DNA/RNA polymerases"/>
    <property type="match status" value="1"/>
</dbReference>
<reference evidence="6 7" key="1">
    <citation type="submission" date="2022-01" db="EMBL/GenBank/DDBJ databases">
        <title>A chromosomal length assembly of Cordylochernes scorpioides.</title>
        <authorList>
            <person name="Zeh D."/>
            <person name="Zeh J."/>
        </authorList>
    </citation>
    <scope>NUCLEOTIDE SEQUENCE [LARGE SCALE GENOMIC DNA]</scope>
    <source>
        <strain evidence="6">IN4F17</strain>
        <tissue evidence="6">Whole Body</tissue>
    </source>
</reference>
<feature type="region of interest" description="Disordered" evidence="1">
    <location>
        <begin position="1"/>
        <end position="22"/>
    </location>
</feature>
<keyword evidence="7" id="KW-1185">Reference proteome</keyword>
<dbReference type="InterPro" id="IPR002492">
    <property type="entry name" value="Transposase_Tc1-like"/>
</dbReference>
<dbReference type="Pfam" id="PF00078">
    <property type="entry name" value="RVT_1"/>
    <property type="match status" value="1"/>
</dbReference>
<gene>
    <name evidence="6" type="ORF">LAZ67_1008055</name>
</gene>
<dbReference type="InterPro" id="IPR036691">
    <property type="entry name" value="Endo/exonu/phosph_ase_sf"/>
</dbReference>
<dbReference type="Gene3D" id="3.60.10.10">
    <property type="entry name" value="Endonuclease/exonuclease/phosphatase"/>
    <property type="match status" value="1"/>
</dbReference>
<dbReference type="Pfam" id="PF13358">
    <property type="entry name" value="DDE_3"/>
    <property type="match status" value="1"/>
</dbReference>
<feature type="region of interest" description="Disordered" evidence="1">
    <location>
        <begin position="963"/>
        <end position="992"/>
    </location>
</feature>
<sequence length="1511" mass="170668">MEVESSDATGDGSVKRPRISEPPCNLEFNQLKVIHQKVTKKMADVAKSNGMTPEQLQPMLSLVEWALKGTEDIIFDVYKGINHGKENQLPKEKLYTNVVAKPNTTRPTPPPIKQLIKPASKNFAAAYESHVVIKSSNPSTDSREILREIQKADSSILNSPEVAASVNGKGRLVIHTKTTQGASTLAARLQANNNIPKSLNCTERPTIYPRYCLFGVESSTTNDMIVGSLQNNDYIKILPGKRHIKVAHRPKDNPHGYTTVFLEVDDQTANFLEHRVLELFTIAIEQEVDAILLQELPKNFKWPDSSFDTFIPNENNAPSGLVIRSNLNAIPLSSPDSNISTALIRLGNQAVVLASAYWHNSVPDLSFLPTLESAINIGSFSCILGMDANAHSPTWGIGATRDARGASLEDSASLMGLQFLGSPNHYTWSNGSLRSSIDVTLASSSLAIHATRSCLQEMAFSDHLPILTNFDDIISTEPICSWVETSCLEETFTAFIGSSLHHVTSRLQTAFTPGDIDEVVTLLTTCLQEACNVSMRKKSKSPRPSRPWWNKELSKLRNIVVALRRCYQSTSFYIRSFFKGLYRACHNKLKAAIRREKHLSWITLCQEVSSAAWSSIHRYISKGRRGSLGPPLLKHSDGTPLTPEETCHEVLQHYFPTDWTAPPPSIDWLQSYNQEPAFTVSEVLRAIRRCGRRKSPGPDRLGIRCLLLGGSTLHKTLSQIFTKCLRLGHFPTPWKSGLLVLIPKQNSSSSNQLEKYRPITLLNTLAKVLERCILARLQWIADYQGWFSPQQFGFLPGRSAEMALDSINNNISEGLQHWRKTLAIGLDISHAFDTVQRHTIIQGLRDLNCPEELIQLSASFLRGRQRPPPAPHGEKTTPDMATPPLSPRFIDERWREAHDIIDALGREPYSEHLSELRLSEGDITDAIICPEDREPLLRRLSTRRVDRIKIMELNQDSEMELNQDPIGVKSDGPTETMERRQEARENEGAGERQEVIGRETTAPLADAVNQLSTLLTRVKISDGAESAISPFDGTYSATQFFQTFDRKMEDASMEEQEKLLRLPNYLVRQPLELFRKLRLADRSYFQVRQILLDLYPESSEASFAKYFAMKLTGQANLETYYREKTAMGLQLGLPQEVILETLTEGLPFNDQRLVRVVPPENLGEWFRLVQRIHGPSVPATRSREDQPPTMSGPYHSTSRRPESSTEALRAFRSFRDIRSGKGPMSCYSLKRLIKSLEETESLEAKPRSGRPSTCKSVAVTVLQNAEAIETFPRMEKTISRRLVANGLHSCRPLRRLPLTPPNRRQRLEWCRARSKWMTEWHRVVFSDESRFCLSSDSRRVRVWRRRGERSNPAAIVERPTVRQRGIMVWGAIAYDSRSPLLRIQGTMTAQRYVDDVLRPVTLPYLQGVPNALYQQDNARPHTARISQQALQDVQMLPWPPYSPDLSPIEHVWDIIGRRLHALPQPRSEDELWQMVEREWRAIPQDAIRTLIDSLPRRVAACIAVRGGPTCY</sequence>